<feature type="domain" description="Phage head morphogenesis" evidence="1">
    <location>
        <begin position="198"/>
        <end position="305"/>
    </location>
</feature>
<dbReference type="Proteomes" id="UP001159179">
    <property type="component" value="Unassembled WGS sequence"/>
</dbReference>
<accession>A0AAW6SSP2</accession>
<gene>
    <name evidence="2" type="ORF">P5X88_05335</name>
</gene>
<dbReference type="AlphaFoldDB" id="A0AAW6SSP2"/>
<name>A0AAW6SSP2_9BACI</name>
<proteinExistence type="predicted"/>
<evidence type="ECO:0000259" key="1">
    <source>
        <dbReference type="Pfam" id="PF04233"/>
    </source>
</evidence>
<evidence type="ECO:0000313" key="2">
    <source>
        <dbReference type="EMBL" id="MDH5160350.1"/>
    </source>
</evidence>
<dbReference type="Pfam" id="PF04233">
    <property type="entry name" value="Phage_Mu_F"/>
    <property type="match status" value="1"/>
</dbReference>
<reference evidence="2" key="1">
    <citation type="submission" date="2023-03" db="EMBL/GenBank/DDBJ databases">
        <title>Bacterial isolates from washroom surfaces on a university campus.</title>
        <authorList>
            <person name="Holman D.B."/>
            <person name="Gzyl K.E."/>
            <person name="Taheri A.E."/>
        </authorList>
    </citation>
    <scope>NUCLEOTIDE SEQUENCE</scope>
    <source>
        <strain evidence="2">RD03</strain>
    </source>
</reference>
<comment type="caution">
    <text evidence="2">The sequence shown here is derived from an EMBL/GenBank/DDBJ whole genome shotgun (WGS) entry which is preliminary data.</text>
</comment>
<dbReference type="RefSeq" id="WP_280616011.1">
    <property type="nucleotide sequence ID" value="NZ_JAROYP010000002.1"/>
</dbReference>
<sequence>MSSNKKYWESRSAQREMESQLIASKYLTKMEDSLKEAQHDILRQIESFYSRYANENQISITEAKKYLTPKELRDFKNIDLKRFREMSLSGNPEYERILNAVSYRVRISRLEALNLQIEMRMAELYSGVNGLREYSYTGLVDVYQNSYYKTMFDLTKQGVMTGTVIALSDETMQEVLSYNWSGKELSERIWGHQESTRQAIRKELERSFASGRSIQKTTKAIMDVTEVALSRAEALVRTEANFFHNAAAQKSYSDAGIERYEIIATLDSRTSDICRHQDRKIYAEKDYKPGETAPPFHVRCRSTTIPYFDESEYMVGEKRQSAEGLIDSISYEEWYEKYIKDDSQKVVAEKMTLNKAADKNQYRNYKEILGKEVLMSFAAFQEIKYNNPNKYTELKSLYREVKWQVKAQENLITGNVHKVEFIGPPNSVFDNYKEGILDSRRYYGPTGKPRLDIDFSDHGNSKNHPVVPHAHDWLKKENIDKVNREKKWRPLSKAEKIANQNVIRKE</sequence>
<evidence type="ECO:0000313" key="3">
    <source>
        <dbReference type="Proteomes" id="UP001159179"/>
    </source>
</evidence>
<dbReference type="InterPro" id="IPR006528">
    <property type="entry name" value="Phage_head_morphogenesis_dom"/>
</dbReference>
<dbReference type="NCBIfam" id="TIGR01641">
    <property type="entry name" value="phageSPP1_gp7"/>
    <property type="match status" value="1"/>
</dbReference>
<organism evidence="2 3">
    <name type="scientific">Heyndrickxia oleronia</name>
    <dbReference type="NCBI Taxonomy" id="38875"/>
    <lineage>
        <taxon>Bacteria</taxon>
        <taxon>Bacillati</taxon>
        <taxon>Bacillota</taxon>
        <taxon>Bacilli</taxon>
        <taxon>Bacillales</taxon>
        <taxon>Bacillaceae</taxon>
        <taxon>Heyndrickxia</taxon>
    </lineage>
</organism>
<protein>
    <submittedName>
        <fullName evidence="2">Minor capsid protein</fullName>
    </submittedName>
</protein>
<dbReference type="EMBL" id="JAROYP010000002">
    <property type="protein sequence ID" value="MDH5160350.1"/>
    <property type="molecule type" value="Genomic_DNA"/>
</dbReference>